<proteinExistence type="predicted"/>
<feature type="region of interest" description="Disordered" evidence="1">
    <location>
        <begin position="1095"/>
        <end position="1141"/>
    </location>
</feature>
<feature type="compositionally biased region" description="Basic and acidic residues" evidence="1">
    <location>
        <begin position="153"/>
        <end position="169"/>
    </location>
</feature>
<feature type="compositionally biased region" description="Basic and acidic residues" evidence="1">
    <location>
        <begin position="828"/>
        <end position="852"/>
    </location>
</feature>
<dbReference type="eggNOG" id="KOG1862">
    <property type="taxonomic scope" value="Eukaryota"/>
</dbReference>
<dbReference type="STRING" id="578458.D8PL85"/>
<feature type="region of interest" description="Disordered" evidence="1">
    <location>
        <begin position="1"/>
        <end position="59"/>
    </location>
</feature>
<feature type="compositionally biased region" description="Low complexity" evidence="1">
    <location>
        <begin position="422"/>
        <end position="434"/>
    </location>
</feature>
<feature type="compositionally biased region" description="Polar residues" evidence="1">
    <location>
        <begin position="649"/>
        <end position="676"/>
    </location>
</feature>
<dbReference type="InterPro" id="IPR003169">
    <property type="entry name" value="GYF"/>
</dbReference>
<feature type="compositionally biased region" description="Low complexity" evidence="1">
    <location>
        <begin position="750"/>
        <end position="764"/>
    </location>
</feature>
<dbReference type="InterPro" id="IPR051640">
    <property type="entry name" value="GRB10-interact_GYF"/>
</dbReference>
<dbReference type="PANTHER" id="PTHR14445">
    <property type="entry name" value="GRB10 INTERACTING GYF PROTEIN"/>
    <property type="match status" value="1"/>
</dbReference>
<feature type="compositionally biased region" description="Pro residues" evidence="1">
    <location>
        <begin position="1002"/>
        <end position="1014"/>
    </location>
</feature>
<dbReference type="Pfam" id="PF02213">
    <property type="entry name" value="GYF"/>
    <property type="match status" value="1"/>
</dbReference>
<dbReference type="VEuPathDB" id="FungiDB:SCHCODRAFT_02609481"/>
<feature type="region of interest" description="Disordered" evidence="1">
    <location>
        <begin position="612"/>
        <end position="676"/>
    </location>
</feature>
<dbReference type="OMA" id="THLDTEW"/>
<dbReference type="InterPro" id="IPR035445">
    <property type="entry name" value="GYF-like_dom_sf"/>
</dbReference>
<feature type="compositionally biased region" description="Pro residues" evidence="1">
    <location>
        <begin position="18"/>
        <end position="30"/>
    </location>
</feature>
<dbReference type="Gene3D" id="3.30.1490.40">
    <property type="match status" value="1"/>
</dbReference>
<dbReference type="SMART" id="SM00444">
    <property type="entry name" value="GYF"/>
    <property type="match status" value="1"/>
</dbReference>
<dbReference type="FunCoup" id="D8PL85">
    <property type="interactions" value="298"/>
</dbReference>
<feature type="compositionally biased region" description="Low complexity" evidence="1">
    <location>
        <begin position="891"/>
        <end position="905"/>
    </location>
</feature>
<keyword evidence="4" id="KW-1185">Reference proteome</keyword>
<dbReference type="HOGENOM" id="CLU_269914_0_0_1"/>
<accession>D8PL85</accession>
<dbReference type="SUPFAM" id="SSF55277">
    <property type="entry name" value="GYF domain"/>
    <property type="match status" value="1"/>
</dbReference>
<feature type="compositionally biased region" description="Polar residues" evidence="1">
    <location>
        <begin position="612"/>
        <end position="632"/>
    </location>
</feature>
<dbReference type="EMBL" id="GL377302">
    <property type="protein sequence ID" value="EFJ04062.1"/>
    <property type="molecule type" value="Genomic_DNA"/>
</dbReference>
<organism evidence="4">
    <name type="scientific">Schizophyllum commune (strain H4-8 / FGSC 9210)</name>
    <name type="common">Split gill fungus</name>
    <dbReference type="NCBI Taxonomy" id="578458"/>
    <lineage>
        <taxon>Eukaryota</taxon>
        <taxon>Fungi</taxon>
        <taxon>Dikarya</taxon>
        <taxon>Basidiomycota</taxon>
        <taxon>Agaricomycotina</taxon>
        <taxon>Agaricomycetes</taxon>
        <taxon>Agaricomycetidae</taxon>
        <taxon>Agaricales</taxon>
        <taxon>Schizophyllaceae</taxon>
        <taxon>Schizophyllum</taxon>
    </lineage>
</organism>
<gene>
    <name evidence="3" type="ORF">SCHCODRAFT_81046</name>
</gene>
<dbReference type="GO" id="GO:0005829">
    <property type="term" value="C:cytosol"/>
    <property type="evidence" value="ECO:0007669"/>
    <property type="project" value="TreeGrafter"/>
</dbReference>
<feature type="region of interest" description="Disordered" evidence="1">
    <location>
        <begin position="140"/>
        <end position="302"/>
    </location>
</feature>
<feature type="region of interest" description="Disordered" evidence="1">
    <location>
        <begin position="709"/>
        <end position="916"/>
    </location>
</feature>
<dbReference type="Proteomes" id="UP000007431">
    <property type="component" value="Unassembled WGS sequence"/>
</dbReference>
<feature type="compositionally biased region" description="Low complexity" evidence="1">
    <location>
        <begin position="31"/>
        <end position="41"/>
    </location>
</feature>
<dbReference type="InParanoid" id="D8PL85"/>
<reference evidence="3 4" key="1">
    <citation type="journal article" date="2010" name="Nat. Biotechnol.">
        <title>Genome sequence of the model mushroom Schizophyllum commune.</title>
        <authorList>
            <person name="Ohm R.A."/>
            <person name="de Jong J.F."/>
            <person name="Lugones L.G."/>
            <person name="Aerts A."/>
            <person name="Kothe E."/>
            <person name="Stajich J.E."/>
            <person name="de Vries R.P."/>
            <person name="Record E."/>
            <person name="Levasseur A."/>
            <person name="Baker S.E."/>
            <person name="Bartholomew K.A."/>
            <person name="Coutinho P.M."/>
            <person name="Erdmann S."/>
            <person name="Fowler T.J."/>
            <person name="Gathman A.C."/>
            <person name="Lombard V."/>
            <person name="Henrissat B."/>
            <person name="Knabe N."/>
            <person name="Kuees U."/>
            <person name="Lilly W.W."/>
            <person name="Lindquist E."/>
            <person name="Lucas S."/>
            <person name="Magnuson J.K."/>
            <person name="Piumi F."/>
            <person name="Raudaskoski M."/>
            <person name="Salamov A."/>
            <person name="Schmutz J."/>
            <person name="Schwarze F.W.M.R."/>
            <person name="vanKuyk P.A."/>
            <person name="Horton J.S."/>
            <person name="Grigoriev I.V."/>
            <person name="Woesten H.A.B."/>
        </authorList>
    </citation>
    <scope>NUCLEOTIDE SEQUENCE [LARGE SCALE GENOMIC DNA]</scope>
    <source>
        <strain evidence="4">H4-8 / FGSC 9210</strain>
    </source>
</reference>
<feature type="compositionally biased region" description="Low complexity" evidence="1">
    <location>
        <begin position="721"/>
        <end position="740"/>
    </location>
</feature>
<feature type="region of interest" description="Disordered" evidence="1">
    <location>
        <begin position="377"/>
        <end position="456"/>
    </location>
</feature>
<evidence type="ECO:0000313" key="3">
    <source>
        <dbReference type="EMBL" id="EFJ04062.1"/>
    </source>
</evidence>
<feature type="region of interest" description="Disordered" evidence="1">
    <location>
        <begin position="943"/>
        <end position="1020"/>
    </location>
</feature>
<sequence length="1141" mass="119289">MSTTTMHFGPEWMRAKPQPSPKIHPPPSPPANTASASTYSALVSPAGPAQADQRDVSHPFRYSKDDLLRIYQEGGGKNALGLEVERWEGVVREDAAVPIALCEMSDAEKKAFAGPLNSEIRRRQSTDFLPTISTQGLERPRLATSASVAASSPHRERFGALMSRRRDSSDAFPATTPRKLSLTGTQAPILSPRDPSLQSPRTRMPYSPGFDGVLNSGGSWLSRRRGDADTGHTPRDSEQDDKAQVIAEEDENGNPPAAQNPPSGSAQQANGITTGPNSLANGVAQMSFGTSGNGTNGTAPPGIPPVVDLTAVEWSYIDPQQNVQGPFQAAVMQKWFEGNYFSDDLLMKRTHIDTEWISVGDLKRRAAGDKIFMSPINPPAPPGIPRHDSPMAIPDSAPFNNSPYQPAPVRQLRTGTLDSYIGSGSTPSDSPSSSLGARFGNGSPDPAAFGGRAGLAGDGPLGSSRLAGFAMGPEQAYTGRRNTFDADGGMRGPGYGASMLGRGSMDAHGFNGGFAGPWPSSAGALSTGFDARGDPGFAAYAQGGQALNGFGGVMRSNSQDAGLGGMGPGYQSLEFGGLNNASGMTLQQGQHHQFVPSPTIAYAQAQGAFPQSASLPPLNHQQGQLGSGSAHSSPWLRHAAPADIRRTDSASSSNVNSPAISGQAPWGTTSVTSSQADRSGWYAASRGVVEDNWGGPGETNGLTNFNVEQHNRQQQQPEPEPSLTSAATAATADTSAPAPTEFEPQQPSLVEAVPAAEEPARAAPAPAPSKKGKRKEVTTKLNLTSPAPKPAEPEAARDPTPPQSAAPKPVWLKDDDKKKSGVTLSLREIQEMEAKQAEARKAAEKEQRERAARATATATATPVEDAAGFTASWGLPTSQAGGRGSAAPKEAASGSPASTPGAAAPWMTGGASHPAKKTMKEILEEEERRKKTASKETVAAAAARRAYADTTQKVTPPPQQSVWSTIGSGGKVTTPVAPRPTPTQTVSTGAPSAAAKVNGAPAPKPPAPAPPKPAPVIRDTTPSSDFLKWLYDSLSRGLNASVNAEEIMTMLTTFPVEDISQPATLELIQEVIYANSTTMDGRRFASEFASKRKADVASRAAGTSSAKPVSIADVVKSQPKPTQPEWGGFKVVNKKKKGGRS</sequence>
<evidence type="ECO:0000313" key="4">
    <source>
        <dbReference type="Proteomes" id="UP000007431"/>
    </source>
</evidence>
<name>D8PL85_SCHCM</name>
<feature type="domain" description="GYF" evidence="2">
    <location>
        <begin position="311"/>
        <end position="360"/>
    </location>
</feature>
<feature type="compositionally biased region" description="Basic residues" evidence="1">
    <location>
        <begin position="1132"/>
        <end position="1141"/>
    </location>
</feature>
<dbReference type="PANTHER" id="PTHR14445:SF36">
    <property type="entry name" value="FI03272P-RELATED"/>
    <property type="match status" value="1"/>
</dbReference>
<dbReference type="CDD" id="cd00072">
    <property type="entry name" value="GYF"/>
    <property type="match status" value="1"/>
</dbReference>
<feature type="compositionally biased region" description="Polar residues" evidence="1">
    <location>
        <begin position="949"/>
        <end position="966"/>
    </location>
</feature>
<dbReference type="PROSITE" id="PS50829">
    <property type="entry name" value="GYF"/>
    <property type="match status" value="1"/>
</dbReference>
<feature type="compositionally biased region" description="Basic and acidic residues" evidence="1">
    <location>
        <begin position="224"/>
        <end position="243"/>
    </location>
</feature>
<evidence type="ECO:0000259" key="2">
    <source>
        <dbReference type="PROSITE" id="PS50829"/>
    </source>
</evidence>
<feature type="compositionally biased region" description="Polar residues" evidence="1">
    <location>
        <begin position="260"/>
        <end position="280"/>
    </location>
</feature>
<protein>
    <recommendedName>
        <fullName evidence="2">GYF domain-containing protein</fullName>
    </recommendedName>
</protein>
<dbReference type="AlphaFoldDB" id="D8PL85"/>
<feature type="compositionally biased region" description="Low complexity" evidence="1">
    <location>
        <begin position="972"/>
        <end position="1001"/>
    </location>
</feature>
<evidence type="ECO:0000256" key="1">
    <source>
        <dbReference type="SAM" id="MobiDB-lite"/>
    </source>
</evidence>